<protein>
    <recommendedName>
        <fullName evidence="4">Tat pathway signal sequence domain protein</fullName>
    </recommendedName>
</protein>
<evidence type="ECO:0008006" key="4">
    <source>
        <dbReference type="Google" id="ProtNLM"/>
    </source>
</evidence>
<sequence>MLYSGRESTGIAERWYDLSPRTRRTAAGALGLLLLAGGGYAIATQPPAAQPQPQQRQAEPRPEPDDALPSATSRRMPYPAQTARITFDRLAVSDRARRTFSVEMHAAATAPLTVLDVDQGYEAVHLNLDEGQPVSVSPGRPRTLLLKARVTNCDRVPLRARSPFLNVTLRNDRARQELSVIPGERYADALTLAFRTLCEQDTSKSASEP</sequence>
<accession>A0A7T1WU96</accession>
<dbReference type="KEGG" id="sbat:G4Z16_26740"/>
<name>A0A7T1WU96_9ACTN</name>
<dbReference type="Proteomes" id="UP000595046">
    <property type="component" value="Chromosome"/>
</dbReference>
<gene>
    <name evidence="2" type="ORF">G4Z16_26740</name>
</gene>
<feature type="compositionally biased region" description="Low complexity" evidence="1">
    <location>
        <begin position="45"/>
        <end position="57"/>
    </location>
</feature>
<dbReference type="EMBL" id="CP048882">
    <property type="protein sequence ID" value="QPP09414.1"/>
    <property type="molecule type" value="Genomic_DNA"/>
</dbReference>
<proteinExistence type="predicted"/>
<evidence type="ECO:0000256" key="1">
    <source>
        <dbReference type="SAM" id="MobiDB-lite"/>
    </source>
</evidence>
<reference evidence="3" key="1">
    <citation type="submission" date="2020-02" db="EMBL/GenBank/DDBJ databases">
        <title>Streptomyces sp. ASO4wet.</title>
        <authorList>
            <person name="Risdian C."/>
            <person name="Landwehr W."/>
            <person name="Schupp P."/>
            <person name="Wink J."/>
        </authorList>
    </citation>
    <scope>NUCLEOTIDE SEQUENCE [LARGE SCALE GENOMIC DNA]</scope>
    <source>
        <strain evidence="3">ASO4wet</strain>
    </source>
</reference>
<organism evidence="2 3">
    <name type="scientific">Streptomyces bathyalis</name>
    <dbReference type="NCBI Taxonomy" id="2710756"/>
    <lineage>
        <taxon>Bacteria</taxon>
        <taxon>Bacillati</taxon>
        <taxon>Actinomycetota</taxon>
        <taxon>Actinomycetes</taxon>
        <taxon>Kitasatosporales</taxon>
        <taxon>Streptomycetaceae</taxon>
        <taxon>Streptomyces</taxon>
    </lineage>
</organism>
<keyword evidence="3" id="KW-1185">Reference proteome</keyword>
<evidence type="ECO:0000313" key="3">
    <source>
        <dbReference type="Proteomes" id="UP000595046"/>
    </source>
</evidence>
<dbReference type="AlphaFoldDB" id="A0A7T1WU96"/>
<feature type="region of interest" description="Disordered" evidence="1">
    <location>
        <begin position="44"/>
        <end position="78"/>
    </location>
</feature>
<dbReference type="RefSeq" id="WP_197353190.1">
    <property type="nucleotide sequence ID" value="NZ_CP048882.1"/>
</dbReference>
<evidence type="ECO:0000313" key="2">
    <source>
        <dbReference type="EMBL" id="QPP09414.1"/>
    </source>
</evidence>